<evidence type="ECO:0000313" key="2">
    <source>
        <dbReference type="Proteomes" id="UP000287651"/>
    </source>
</evidence>
<evidence type="ECO:0000313" key="1">
    <source>
        <dbReference type="EMBL" id="RRT72314.1"/>
    </source>
</evidence>
<dbReference type="EMBL" id="AMZH03003443">
    <property type="protein sequence ID" value="RRT72314.1"/>
    <property type="molecule type" value="Genomic_DNA"/>
</dbReference>
<proteinExistence type="predicted"/>
<accession>A0A427A7X5</accession>
<sequence length="59" mass="6917">MERHVLILTFVRVRVFDLCQRKVLCLHSMFNFLCRLPPCNLGTSPSFTYVILTLRFALS</sequence>
<comment type="caution">
    <text evidence="1">The sequence shown here is derived from an EMBL/GenBank/DDBJ whole genome shotgun (WGS) entry which is preliminary data.</text>
</comment>
<protein>
    <submittedName>
        <fullName evidence="1">Uncharacterized protein</fullName>
    </submittedName>
</protein>
<reference evidence="1 2" key="1">
    <citation type="journal article" date="2014" name="Agronomy (Basel)">
        <title>A Draft Genome Sequence for Ensete ventricosum, the Drought-Tolerant Tree Against Hunger.</title>
        <authorList>
            <person name="Harrison J."/>
            <person name="Moore K.A."/>
            <person name="Paszkiewicz K."/>
            <person name="Jones T."/>
            <person name="Grant M."/>
            <person name="Ambacheew D."/>
            <person name="Muzemil S."/>
            <person name="Studholme D.J."/>
        </authorList>
    </citation>
    <scope>NUCLEOTIDE SEQUENCE [LARGE SCALE GENOMIC DNA]</scope>
</reference>
<dbReference type="AlphaFoldDB" id="A0A427A7X5"/>
<dbReference type="Proteomes" id="UP000287651">
    <property type="component" value="Unassembled WGS sequence"/>
</dbReference>
<organism evidence="1 2">
    <name type="scientific">Ensete ventricosum</name>
    <name type="common">Abyssinian banana</name>
    <name type="synonym">Musa ensete</name>
    <dbReference type="NCBI Taxonomy" id="4639"/>
    <lineage>
        <taxon>Eukaryota</taxon>
        <taxon>Viridiplantae</taxon>
        <taxon>Streptophyta</taxon>
        <taxon>Embryophyta</taxon>
        <taxon>Tracheophyta</taxon>
        <taxon>Spermatophyta</taxon>
        <taxon>Magnoliopsida</taxon>
        <taxon>Liliopsida</taxon>
        <taxon>Zingiberales</taxon>
        <taxon>Musaceae</taxon>
        <taxon>Ensete</taxon>
    </lineage>
</organism>
<name>A0A427A7X5_ENSVE</name>
<gene>
    <name evidence="1" type="ORF">B296_00006514</name>
</gene>